<sequence>MTTRPFRLFCLALALCYGLCFCGGAFEAMADVIAGEGGRAVSTMGPQPTASDENSRAHRAVPALGPQLPDAHISPDDPSLCSLGPVPSGKTAASWGCLFPLLLFLLCPPYASFPGGLPRRVHLTRRRGFRGLLPLPAAPPRA</sequence>
<reference evidence="4" key="2">
    <citation type="submission" date="2021-04" db="EMBL/GenBank/DDBJ databases">
        <authorList>
            <person name="Gilroy R."/>
        </authorList>
    </citation>
    <scope>NUCLEOTIDE SEQUENCE</scope>
    <source>
        <strain evidence="4">ChiSxjej5B17-1746</strain>
    </source>
</reference>
<dbReference type="AlphaFoldDB" id="A0A9D1QZX1"/>
<feature type="transmembrane region" description="Helical" evidence="2">
    <location>
        <begin position="92"/>
        <end position="117"/>
    </location>
</feature>
<comment type="caution">
    <text evidence="4">The sequence shown here is derived from an EMBL/GenBank/DDBJ whole genome shotgun (WGS) entry which is preliminary data.</text>
</comment>
<dbReference type="Proteomes" id="UP000824264">
    <property type="component" value="Unassembled WGS sequence"/>
</dbReference>
<evidence type="ECO:0000313" key="5">
    <source>
        <dbReference type="Proteomes" id="UP000824264"/>
    </source>
</evidence>
<evidence type="ECO:0000256" key="3">
    <source>
        <dbReference type="SAM" id="SignalP"/>
    </source>
</evidence>
<gene>
    <name evidence="4" type="ORF">H9874_00210</name>
</gene>
<reference evidence="4" key="1">
    <citation type="journal article" date="2021" name="PeerJ">
        <title>Extensive microbial diversity within the chicken gut microbiome revealed by metagenomics and culture.</title>
        <authorList>
            <person name="Gilroy R."/>
            <person name="Ravi A."/>
            <person name="Getino M."/>
            <person name="Pursley I."/>
            <person name="Horton D.L."/>
            <person name="Alikhan N.F."/>
            <person name="Baker D."/>
            <person name="Gharbi K."/>
            <person name="Hall N."/>
            <person name="Watson M."/>
            <person name="Adriaenssens E.M."/>
            <person name="Foster-Nyarko E."/>
            <person name="Jarju S."/>
            <person name="Secka A."/>
            <person name="Antonio M."/>
            <person name="Oren A."/>
            <person name="Chaudhuri R.R."/>
            <person name="La Ragione R."/>
            <person name="Hildebrand F."/>
            <person name="Pallen M.J."/>
        </authorList>
    </citation>
    <scope>NUCLEOTIDE SEQUENCE</scope>
    <source>
        <strain evidence="4">ChiSxjej5B17-1746</strain>
    </source>
</reference>
<evidence type="ECO:0000256" key="2">
    <source>
        <dbReference type="SAM" id="Phobius"/>
    </source>
</evidence>
<proteinExistence type="predicted"/>
<keyword evidence="2" id="KW-0472">Membrane</keyword>
<evidence type="ECO:0000313" key="4">
    <source>
        <dbReference type="EMBL" id="HIW77557.1"/>
    </source>
</evidence>
<protein>
    <submittedName>
        <fullName evidence="4">Uncharacterized protein</fullName>
    </submittedName>
</protein>
<organism evidence="4 5">
    <name type="scientific">Candidatus Bilophila faecipullorum</name>
    <dbReference type="NCBI Taxonomy" id="2838482"/>
    <lineage>
        <taxon>Bacteria</taxon>
        <taxon>Pseudomonadati</taxon>
        <taxon>Thermodesulfobacteriota</taxon>
        <taxon>Desulfovibrionia</taxon>
        <taxon>Desulfovibrionales</taxon>
        <taxon>Desulfovibrionaceae</taxon>
        <taxon>Bilophila</taxon>
    </lineage>
</organism>
<feature type="signal peptide" evidence="3">
    <location>
        <begin position="1"/>
        <end position="30"/>
    </location>
</feature>
<keyword evidence="3" id="KW-0732">Signal</keyword>
<accession>A0A9D1QZX1</accession>
<evidence type="ECO:0000256" key="1">
    <source>
        <dbReference type="SAM" id="MobiDB-lite"/>
    </source>
</evidence>
<dbReference type="EMBL" id="DXGI01000009">
    <property type="protein sequence ID" value="HIW77557.1"/>
    <property type="molecule type" value="Genomic_DNA"/>
</dbReference>
<feature type="chain" id="PRO_5038602333" evidence="3">
    <location>
        <begin position="31"/>
        <end position="142"/>
    </location>
</feature>
<name>A0A9D1QZX1_9BACT</name>
<keyword evidence="2" id="KW-0812">Transmembrane</keyword>
<feature type="region of interest" description="Disordered" evidence="1">
    <location>
        <begin position="41"/>
        <end position="69"/>
    </location>
</feature>
<keyword evidence="2" id="KW-1133">Transmembrane helix</keyword>